<gene>
    <name evidence="2" type="ORF">BJ968_000074</name>
</gene>
<dbReference type="EMBL" id="JACCBB010000001">
    <property type="protein sequence ID" value="NYD20534.1"/>
    <property type="molecule type" value="Genomic_DNA"/>
</dbReference>
<dbReference type="SUPFAM" id="SSF46785">
    <property type="entry name" value="Winged helix' DNA-binding domain"/>
    <property type="match status" value="1"/>
</dbReference>
<dbReference type="PANTHER" id="PTHR33164:SF43">
    <property type="entry name" value="HTH-TYPE TRANSCRIPTIONAL REPRESSOR YETL"/>
    <property type="match status" value="1"/>
</dbReference>
<dbReference type="PANTHER" id="PTHR33164">
    <property type="entry name" value="TRANSCRIPTIONAL REGULATOR, MARR FAMILY"/>
    <property type="match status" value="1"/>
</dbReference>
<reference evidence="2 3" key="1">
    <citation type="submission" date="2020-07" db="EMBL/GenBank/DDBJ databases">
        <title>Sequencing the genomes of 1000 actinobacteria strains.</title>
        <authorList>
            <person name="Klenk H.-P."/>
        </authorList>
    </citation>
    <scope>NUCLEOTIDE SEQUENCE [LARGE SCALE GENOMIC DNA]</scope>
    <source>
        <strain evidence="2 3">DSM 7487</strain>
    </source>
</reference>
<evidence type="ECO:0000313" key="3">
    <source>
        <dbReference type="Proteomes" id="UP000521922"/>
    </source>
</evidence>
<feature type="domain" description="HTH marR-type" evidence="1">
    <location>
        <begin position="19"/>
        <end position="164"/>
    </location>
</feature>
<sequence length="167" mass="18569">MDEPAGGAARPARQDVRLANEAWEALFRAQAVLARRFRDDDIWDEVSPSEYDVLHTLARHEDGHPGVPGSGEAGATMVEINQEVLLTQGGISRLVARLVERGLLERRPDRHDRRAARVLLTARGRAVLRTVGRRHARAVSAAMTGALSPDQLRQLRHLTRQLTDHLT</sequence>
<protein>
    <submittedName>
        <fullName evidence="2">DNA-binding MarR family transcriptional regulator</fullName>
    </submittedName>
</protein>
<name>A0A7Y9DIK9_9ACTN</name>
<dbReference type="InterPro" id="IPR039422">
    <property type="entry name" value="MarR/SlyA-like"/>
</dbReference>
<dbReference type="Pfam" id="PF12802">
    <property type="entry name" value="MarR_2"/>
    <property type="match status" value="1"/>
</dbReference>
<dbReference type="GO" id="GO:0003700">
    <property type="term" value="F:DNA-binding transcription factor activity"/>
    <property type="evidence" value="ECO:0007669"/>
    <property type="project" value="InterPro"/>
</dbReference>
<evidence type="ECO:0000313" key="2">
    <source>
        <dbReference type="EMBL" id="NYD20534.1"/>
    </source>
</evidence>
<dbReference type="AlphaFoldDB" id="A0A7Y9DIK9"/>
<proteinExistence type="predicted"/>
<dbReference type="RefSeq" id="WP_179748236.1">
    <property type="nucleotide sequence ID" value="NZ_BAAAGN010000002.1"/>
</dbReference>
<dbReference type="Gene3D" id="1.10.10.10">
    <property type="entry name" value="Winged helix-like DNA-binding domain superfamily/Winged helix DNA-binding domain"/>
    <property type="match status" value="1"/>
</dbReference>
<dbReference type="GO" id="GO:0003677">
    <property type="term" value="F:DNA binding"/>
    <property type="evidence" value="ECO:0007669"/>
    <property type="project" value="UniProtKB-KW"/>
</dbReference>
<dbReference type="GO" id="GO:0006950">
    <property type="term" value="P:response to stress"/>
    <property type="evidence" value="ECO:0007669"/>
    <property type="project" value="TreeGrafter"/>
</dbReference>
<organism evidence="2 3">
    <name type="scientific">Kineococcus aurantiacus</name>
    <dbReference type="NCBI Taxonomy" id="37633"/>
    <lineage>
        <taxon>Bacteria</taxon>
        <taxon>Bacillati</taxon>
        <taxon>Actinomycetota</taxon>
        <taxon>Actinomycetes</taxon>
        <taxon>Kineosporiales</taxon>
        <taxon>Kineosporiaceae</taxon>
        <taxon>Kineococcus</taxon>
    </lineage>
</organism>
<dbReference type="PROSITE" id="PS50995">
    <property type="entry name" value="HTH_MARR_2"/>
    <property type="match status" value="1"/>
</dbReference>
<keyword evidence="3" id="KW-1185">Reference proteome</keyword>
<comment type="caution">
    <text evidence="2">The sequence shown here is derived from an EMBL/GenBank/DDBJ whole genome shotgun (WGS) entry which is preliminary data.</text>
</comment>
<keyword evidence="2" id="KW-0238">DNA-binding</keyword>
<accession>A0A7Y9DIK9</accession>
<evidence type="ECO:0000259" key="1">
    <source>
        <dbReference type="PROSITE" id="PS50995"/>
    </source>
</evidence>
<dbReference type="InterPro" id="IPR000835">
    <property type="entry name" value="HTH_MarR-typ"/>
</dbReference>
<dbReference type="SMART" id="SM00347">
    <property type="entry name" value="HTH_MARR"/>
    <property type="match status" value="1"/>
</dbReference>
<dbReference type="PRINTS" id="PR00598">
    <property type="entry name" value="HTHMARR"/>
</dbReference>
<dbReference type="InterPro" id="IPR036390">
    <property type="entry name" value="WH_DNA-bd_sf"/>
</dbReference>
<dbReference type="InterPro" id="IPR036388">
    <property type="entry name" value="WH-like_DNA-bd_sf"/>
</dbReference>
<dbReference type="Proteomes" id="UP000521922">
    <property type="component" value="Unassembled WGS sequence"/>
</dbReference>